<keyword evidence="3" id="KW-1185">Reference proteome</keyword>
<dbReference type="OrthoDB" id="538223at2759"/>
<dbReference type="EMBL" id="GG678592">
    <property type="protein sequence ID" value="EER09098.1"/>
    <property type="molecule type" value="Genomic_DNA"/>
</dbReference>
<dbReference type="Proteomes" id="UP000007800">
    <property type="component" value="Unassembled WGS sequence"/>
</dbReference>
<proteinExistence type="predicted"/>
<dbReference type="SUPFAM" id="SSF103657">
    <property type="entry name" value="BAR/IMD domain-like"/>
    <property type="match status" value="1"/>
</dbReference>
<dbReference type="PANTHER" id="PTHR14604:SF3">
    <property type="entry name" value="SPERM-ASSOCIATED ANTIGEN 16 PROTEIN"/>
    <property type="match status" value="1"/>
</dbReference>
<dbReference type="InParanoid" id="C5L2K4"/>
<dbReference type="InterPro" id="IPR027267">
    <property type="entry name" value="AH/BAR_dom_sf"/>
</dbReference>
<protein>
    <submittedName>
        <fullName evidence="2">WD repeat pf20, putative</fullName>
    </submittedName>
</protein>
<evidence type="ECO:0000256" key="1">
    <source>
        <dbReference type="SAM" id="Coils"/>
    </source>
</evidence>
<dbReference type="PANTHER" id="PTHR14604">
    <property type="entry name" value="WD40 REPEAT PF20"/>
    <property type="match status" value="1"/>
</dbReference>
<dbReference type="InterPro" id="IPR050995">
    <property type="entry name" value="WD-F-box_domain-protein"/>
</dbReference>
<reference evidence="2 3" key="1">
    <citation type="submission" date="2008-07" db="EMBL/GenBank/DDBJ databases">
        <authorList>
            <person name="El-Sayed N."/>
            <person name="Caler E."/>
            <person name="Inman J."/>
            <person name="Amedeo P."/>
            <person name="Hass B."/>
            <person name="Wortman J."/>
        </authorList>
    </citation>
    <scope>NUCLEOTIDE SEQUENCE [LARGE SCALE GENOMIC DNA]</scope>
    <source>
        <strain evidence="3">ATCC 50983 / TXsc</strain>
    </source>
</reference>
<evidence type="ECO:0000313" key="3">
    <source>
        <dbReference type="Proteomes" id="UP000007800"/>
    </source>
</evidence>
<dbReference type="AlphaFoldDB" id="C5L2K4"/>
<evidence type="ECO:0000313" key="2">
    <source>
        <dbReference type="EMBL" id="EER09098.1"/>
    </source>
</evidence>
<sequence length="269" mass="31034">MDASPELLESIINGNDDDEVFERISEDGFDQDDLDKDDPLGDIDALLRESVASTEKRSPLTAAVRVRPPLVDDFIRNFFIKHGLKRSLDAFQNEWYGMQISGKLDATAVDDAVPDLYLRSQHLMDVIRAQETEMKKLRIVAENAKGLFDKLRKQRDFHRMHHRRVVQEKEKIIKDLKRLRSHYEQYEPTLTELRHKYEVAMKEKFLLKMERDKYMAQVSSGLTEADGGLDQAGAVRINVQSVSLESGYEAPSRFLVSGSLTDPFRCWEE</sequence>
<accession>C5L2K4</accession>
<feature type="coiled-coil region" evidence="1">
    <location>
        <begin position="127"/>
        <end position="154"/>
    </location>
</feature>
<name>C5L2K4_PERM5</name>
<dbReference type="RefSeq" id="XP_002777282.1">
    <property type="nucleotide sequence ID" value="XM_002777236.1"/>
</dbReference>
<gene>
    <name evidence="2" type="ORF">Pmar_PMAR021748</name>
</gene>
<organism evidence="3">
    <name type="scientific">Perkinsus marinus (strain ATCC 50983 / TXsc)</name>
    <dbReference type="NCBI Taxonomy" id="423536"/>
    <lineage>
        <taxon>Eukaryota</taxon>
        <taxon>Sar</taxon>
        <taxon>Alveolata</taxon>
        <taxon>Perkinsozoa</taxon>
        <taxon>Perkinsea</taxon>
        <taxon>Perkinsida</taxon>
        <taxon>Perkinsidae</taxon>
        <taxon>Perkinsus</taxon>
    </lineage>
</organism>
<keyword evidence="1" id="KW-0175">Coiled coil</keyword>
<dbReference type="GeneID" id="9065184"/>